<dbReference type="Proteomes" id="UP000433483">
    <property type="component" value="Unassembled WGS sequence"/>
</dbReference>
<evidence type="ECO:0000313" key="7">
    <source>
        <dbReference type="EMBL" id="KAE9175152.1"/>
    </source>
</evidence>
<dbReference type="Proteomes" id="UP000441208">
    <property type="component" value="Unassembled WGS sequence"/>
</dbReference>
<dbReference type="AlphaFoldDB" id="A0A6A3W8F2"/>
<dbReference type="EMBL" id="QXGD01003702">
    <property type="protein sequence ID" value="KAE9175152.1"/>
    <property type="molecule type" value="Genomic_DNA"/>
</dbReference>
<keyword evidence="12" id="KW-1185">Reference proteome</keyword>
<evidence type="ECO:0000313" key="9">
    <source>
        <dbReference type="EMBL" id="KAE9272649.1"/>
    </source>
</evidence>
<reference evidence="11 12" key="1">
    <citation type="submission" date="2018-08" db="EMBL/GenBank/DDBJ databases">
        <title>Genomic investigation of the strawberry pathogen Phytophthora fragariae indicates pathogenicity is determined by transcriptional variation in three key races.</title>
        <authorList>
            <person name="Adams T.M."/>
            <person name="Armitage A.D."/>
            <person name="Sobczyk M.K."/>
            <person name="Bates H.J."/>
            <person name="Dunwell J.M."/>
            <person name="Nellist C.F."/>
            <person name="Harrison R.J."/>
        </authorList>
    </citation>
    <scope>NUCLEOTIDE SEQUENCE [LARGE SCALE GENOMIC DNA]</scope>
    <source>
        <strain evidence="9 13">A4</strain>
        <strain evidence="7 14">BC-1</strain>
        <strain evidence="8 17">BC-23</strain>
        <strain evidence="6 12">NOV-27</strain>
        <strain evidence="5 15">NOV-5</strain>
        <strain evidence="3 16">NOV-71</strain>
        <strain evidence="10 18">NOV-77</strain>
        <strain evidence="2 11">NOV-9</strain>
        <strain evidence="4 19">ONT-3</strain>
    </source>
</reference>
<evidence type="ECO:0000313" key="5">
    <source>
        <dbReference type="EMBL" id="KAE9077730.1"/>
    </source>
</evidence>
<comment type="caution">
    <text evidence="7">The sequence shown here is derived from an EMBL/GenBank/DDBJ whole genome shotgun (WGS) entry which is preliminary data.</text>
</comment>
<dbReference type="EMBL" id="QXGC01003350">
    <property type="protein sequence ID" value="KAE9176446.1"/>
    <property type="molecule type" value="Genomic_DNA"/>
</dbReference>
<evidence type="ECO:0000313" key="3">
    <source>
        <dbReference type="EMBL" id="KAE9067036.1"/>
    </source>
</evidence>
<accession>A0A6A3W8F2</accession>
<evidence type="ECO:0000313" key="14">
    <source>
        <dbReference type="Proteomes" id="UP000440367"/>
    </source>
</evidence>
<evidence type="ECO:0000313" key="4">
    <source>
        <dbReference type="EMBL" id="KAE9069473.1"/>
    </source>
</evidence>
<dbReference type="EMBL" id="QXFX01003366">
    <property type="protein sequence ID" value="KAE9069473.1"/>
    <property type="molecule type" value="Genomic_DNA"/>
</dbReference>
<name>A0A6A3W8F2_9STRA</name>
<protein>
    <submittedName>
        <fullName evidence="7">Uncharacterized protein</fullName>
    </submittedName>
</protein>
<dbReference type="EMBL" id="QXGF01003756">
    <property type="protein sequence ID" value="KAE8920903.1"/>
    <property type="molecule type" value="Genomic_DNA"/>
</dbReference>
<evidence type="ECO:0000313" key="12">
    <source>
        <dbReference type="Proteomes" id="UP000433483"/>
    </source>
</evidence>
<organism evidence="7 14">
    <name type="scientific">Phytophthora fragariae</name>
    <dbReference type="NCBI Taxonomy" id="53985"/>
    <lineage>
        <taxon>Eukaryota</taxon>
        <taxon>Sar</taxon>
        <taxon>Stramenopiles</taxon>
        <taxon>Oomycota</taxon>
        <taxon>Peronosporomycetes</taxon>
        <taxon>Peronosporales</taxon>
        <taxon>Peronosporaceae</taxon>
        <taxon>Phytophthora</taxon>
    </lineage>
</organism>
<evidence type="ECO:0000313" key="8">
    <source>
        <dbReference type="EMBL" id="KAE9176446.1"/>
    </source>
</evidence>
<dbReference type="Proteomes" id="UP000476176">
    <property type="component" value="Unassembled WGS sequence"/>
</dbReference>
<evidence type="ECO:0000313" key="2">
    <source>
        <dbReference type="EMBL" id="KAE8920903.1"/>
    </source>
</evidence>
<dbReference type="Proteomes" id="UP000429523">
    <property type="component" value="Unassembled WGS sequence"/>
</dbReference>
<proteinExistence type="predicted"/>
<evidence type="ECO:0000313" key="11">
    <source>
        <dbReference type="Proteomes" id="UP000429523"/>
    </source>
</evidence>
<evidence type="ECO:0000313" key="17">
    <source>
        <dbReference type="Proteomes" id="UP000476176"/>
    </source>
</evidence>
<evidence type="ECO:0000256" key="1">
    <source>
        <dbReference type="SAM" id="SignalP"/>
    </source>
</evidence>
<feature type="chain" id="PRO_5036166428" evidence="1">
    <location>
        <begin position="35"/>
        <end position="79"/>
    </location>
</feature>
<dbReference type="Proteomes" id="UP000440732">
    <property type="component" value="Unassembled WGS sequence"/>
</dbReference>
<feature type="signal peptide" evidence="1">
    <location>
        <begin position="1"/>
        <end position="34"/>
    </location>
</feature>
<evidence type="ECO:0000313" key="6">
    <source>
        <dbReference type="EMBL" id="KAE9168738.1"/>
    </source>
</evidence>
<evidence type="ECO:0000313" key="13">
    <source>
        <dbReference type="Proteomes" id="UP000437068"/>
    </source>
</evidence>
<gene>
    <name evidence="9" type="ORF">PF001_g27847</name>
    <name evidence="7" type="ORF">PF002_g28861</name>
    <name evidence="8" type="ORF">PF004_g26089</name>
    <name evidence="6" type="ORF">PF005_g28253</name>
    <name evidence="5" type="ORF">PF006_g27865</name>
    <name evidence="3" type="ORF">PF007_g28220</name>
    <name evidence="10" type="ORF">PF008_g25452</name>
    <name evidence="2" type="ORF">PF009_g28808</name>
    <name evidence="4" type="ORF">PF010_g26653</name>
</gene>
<dbReference type="EMBL" id="QXFY01002901">
    <property type="protein sequence ID" value="KAE9290949.1"/>
    <property type="molecule type" value="Genomic_DNA"/>
</dbReference>
<dbReference type="Proteomes" id="UP000437068">
    <property type="component" value="Unassembled WGS sequence"/>
</dbReference>
<evidence type="ECO:0000313" key="15">
    <source>
        <dbReference type="Proteomes" id="UP000440732"/>
    </source>
</evidence>
<keyword evidence="1" id="KW-0732">Signal</keyword>
<evidence type="ECO:0000313" key="19">
    <source>
        <dbReference type="Proteomes" id="UP000488956"/>
    </source>
</evidence>
<sequence>MTFDGSVSIRISVTWRFVTVCWSIGMLKWSSCSANQIFGAWSIVISVSPPLGCGPYVVDWNCARSIRVIPGLVVVVGSV</sequence>
<dbReference type="EMBL" id="QXGE01003935">
    <property type="protein sequence ID" value="KAE9272649.1"/>
    <property type="molecule type" value="Genomic_DNA"/>
</dbReference>
<dbReference type="EMBL" id="QXGA01003944">
    <property type="protein sequence ID" value="KAE9077730.1"/>
    <property type="molecule type" value="Genomic_DNA"/>
</dbReference>
<dbReference type="Proteomes" id="UP000486351">
    <property type="component" value="Unassembled WGS sequence"/>
</dbReference>
<evidence type="ECO:0000313" key="16">
    <source>
        <dbReference type="Proteomes" id="UP000441208"/>
    </source>
</evidence>
<dbReference type="Proteomes" id="UP000488956">
    <property type="component" value="Unassembled WGS sequence"/>
</dbReference>
<dbReference type="Proteomes" id="UP000440367">
    <property type="component" value="Unassembled WGS sequence"/>
</dbReference>
<evidence type="ECO:0000313" key="10">
    <source>
        <dbReference type="EMBL" id="KAE9290949.1"/>
    </source>
</evidence>
<evidence type="ECO:0000313" key="18">
    <source>
        <dbReference type="Proteomes" id="UP000486351"/>
    </source>
</evidence>
<dbReference type="EMBL" id="QXFZ01003797">
    <property type="protein sequence ID" value="KAE9067036.1"/>
    <property type="molecule type" value="Genomic_DNA"/>
</dbReference>
<dbReference type="EMBL" id="QXGB01003836">
    <property type="protein sequence ID" value="KAE9168738.1"/>
    <property type="molecule type" value="Genomic_DNA"/>
</dbReference>